<reference evidence="1 2" key="1">
    <citation type="submission" date="2022-03" db="EMBL/GenBank/DDBJ databases">
        <authorList>
            <person name="Koch H."/>
        </authorList>
    </citation>
    <scope>NUCLEOTIDE SEQUENCE [LARGE SCALE GENOMIC DNA]</scope>
    <source>
        <strain evidence="1 2">G1</strain>
    </source>
</reference>
<evidence type="ECO:0000313" key="1">
    <source>
        <dbReference type="EMBL" id="CAH2031692.1"/>
    </source>
</evidence>
<evidence type="ECO:0000313" key="2">
    <source>
        <dbReference type="Proteomes" id="UP001295463"/>
    </source>
</evidence>
<accession>A0ABN8HFY8</accession>
<sequence length="96" mass="10666">MPTALARLKTTLQEKGVDPSLLAELEAEQAGLRHKADELETLLIMIVRTGWPWDEDGEPNAVHHAAKDGFTAAMREARDLLGLNLHSRLTRTEPKT</sequence>
<proteinExistence type="predicted"/>
<protein>
    <submittedName>
        <fullName evidence="1">Uncharacterized protein</fullName>
    </submittedName>
</protein>
<dbReference type="EMBL" id="OW150024">
    <property type="protein sequence ID" value="CAH2031692.1"/>
    <property type="molecule type" value="Genomic_DNA"/>
</dbReference>
<dbReference type="Proteomes" id="UP001295463">
    <property type="component" value="Chromosome"/>
</dbReference>
<keyword evidence="2" id="KW-1185">Reference proteome</keyword>
<name>A0ABN8HFY8_9BACT</name>
<dbReference type="RefSeq" id="WP_305732498.1">
    <property type="nucleotide sequence ID" value="NZ_OW150024.1"/>
</dbReference>
<organism evidence="1 2">
    <name type="scientific">Trichlorobacter ammonificans</name>
    <dbReference type="NCBI Taxonomy" id="2916410"/>
    <lineage>
        <taxon>Bacteria</taxon>
        <taxon>Pseudomonadati</taxon>
        <taxon>Thermodesulfobacteriota</taxon>
        <taxon>Desulfuromonadia</taxon>
        <taxon>Geobacterales</taxon>
        <taxon>Geobacteraceae</taxon>
        <taxon>Trichlorobacter</taxon>
    </lineage>
</organism>
<gene>
    <name evidence="1" type="ORF">GEAMG1_1860</name>
</gene>